<protein>
    <submittedName>
        <fullName evidence="1">Uncharacterized protein</fullName>
    </submittedName>
</protein>
<evidence type="ECO:0000313" key="2">
    <source>
        <dbReference type="Proteomes" id="UP000234190"/>
    </source>
</evidence>
<dbReference type="EMBL" id="PDNW01000018">
    <property type="protein sequence ID" value="PLC48565.1"/>
    <property type="molecule type" value="Genomic_DNA"/>
</dbReference>
<accession>A0A2N4U0L8</accession>
<evidence type="ECO:0000313" key="1">
    <source>
        <dbReference type="EMBL" id="PLC48565.1"/>
    </source>
</evidence>
<comment type="caution">
    <text evidence="1">The sequence shown here is derived from an EMBL/GenBank/DDBJ whole genome shotgun (WGS) entry which is preliminary data.</text>
</comment>
<reference evidence="1 2" key="1">
    <citation type="submission" date="2017-10" db="EMBL/GenBank/DDBJ databases">
        <title>Two draft genome sequences of Pusillimonas sp. strains isolated from a nitrate- and radionuclide-contaminated groundwater in Russia.</title>
        <authorList>
            <person name="Grouzdev D.S."/>
            <person name="Tourova T.P."/>
            <person name="Goeva M.A."/>
            <person name="Babich T.L."/>
            <person name="Sokolova D.S."/>
            <person name="Abdullin R."/>
            <person name="Poltaraus A.B."/>
            <person name="Toshchakov S.V."/>
            <person name="Nazina T.N."/>
        </authorList>
    </citation>
    <scope>NUCLEOTIDE SEQUENCE [LARGE SCALE GENOMIC DNA]</scope>
    <source>
        <strain evidence="1 2">JR1/69-3-13</strain>
    </source>
</reference>
<name>A0A2N4U0L8_9BURK</name>
<dbReference type="AlphaFoldDB" id="A0A2N4U0L8"/>
<gene>
    <name evidence="1" type="ORF">CR159_17175</name>
</gene>
<keyword evidence="2" id="KW-1185">Reference proteome</keyword>
<sequence length="65" mass="7246">MPSEPRNDWESAVYDLLSEQSDMTWSDAQAMIEAQELQGNDVLASAWADGLTLSQTVKLLLKMSE</sequence>
<organism evidence="1 2">
    <name type="scientific">Pollutimonas subterranea</name>
    <dbReference type="NCBI Taxonomy" id="2045210"/>
    <lineage>
        <taxon>Bacteria</taxon>
        <taxon>Pseudomonadati</taxon>
        <taxon>Pseudomonadota</taxon>
        <taxon>Betaproteobacteria</taxon>
        <taxon>Burkholderiales</taxon>
        <taxon>Alcaligenaceae</taxon>
        <taxon>Pollutimonas</taxon>
    </lineage>
</organism>
<proteinExistence type="predicted"/>
<dbReference type="Proteomes" id="UP000234190">
    <property type="component" value="Unassembled WGS sequence"/>
</dbReference>